<dbReference type="AlphaFoldDB" id="A0A6A6QQQ8"/>
<dbReference type="GO" id="GO:0005975">
    <property type="term" value="P:carbohydrate metabolic process"/>
    <property type="evidence" value="ECO:0007669"/>
    <property type="project" value="UniProtKB-ARBA"/>
</dbReference>
<reference evidence="8" key="1">
    <citation type="journal article" date="2020" name="Stud. Mycol.">
        <title>101 Dothideomycetes genomes: a test case for predicting lifestyles and emergence of pathogens.</title>
        <authorList>
            <person name="Haridas S."/>
            <person name="Albert R."/>
            <person name="Binder M."/>
            <person name="Bloem J."/>
            <person name="Labutti K."/>
            <person name="Salamov A."/>
            <person name="Andreopoulos B."/>
            <person name="Baker S."/>
            <person name="Barry K."/>
            <person name="Bills G."/>
            <person name="Bluhm B."/>
            <person name="Cannon C."/>
            <person name="Castanera R."/>
            <person name="Culley D."/>
            <person name="Daum C."/>
            <person name="Ezra D."/>
            <person name="Gonzalez J."/>
            <person name="Henrissat B."/>
            <person name="Kuo A."/>
            <person name="Liang C."/>
            <person name="Lipzen A."/>
            <person name="Lutzoni F."/>
            <person name="Magnuson J."/>
            <person name="Mondo S."/>
            <person name="Nolan M."/>
            <person name="Ohm R."/>
            <person name="Pangilinan J."/>
            <person name="Park H.-J."/>
            <person name="Ramirez L."/>
            <person name="Alfaro M."/>
            <person name="Sun H."/>
            <person name="Tritt A."/>
            <person name="Yoshinaga Y."/>
            <person name="Zwiers L.-H."/>
            <person name="Turgeon B."/>
            <person name="Goodwin S."/>
            <person name="Spatafora J."/>
            <person name="Crous P."/>
            <person name="Grigoriev I."/>
        </authorList>
    </citation>
    <scope>NUCLEOTIDE SEQUENCE</scope>
    <source>
        <strain evidence="8">CBS 269.34</strain>
    </source>
</reference>
<keyword evidence="9" id="KW-1185">Reference proteome</keyword>
<evidence type="ECO:0000256" key="7">
    <source>
        <dbReference type="SAM" id="MobiDB-lite"/>
    </source>
</evidence>
<dbReference type="GO" id="GO:0050664">
    <property type="term" value="F:oxidoreductase activity, acting on NAD(P)H, oxygen as acceptor"/>
    <property type="evidence" value="ECO:0007669"/>
    <property type="project" value="TreeGrafter"/>
</dbReference>
<keyword evidence="2" id="KW-0521">NADP</keyword>
<dbReference type="PANTHER" id="PTHR43008">
    <property type="entry name" value="BENZIL REDUCTASE"/>
    <property type="match status" value="1"/>
</dbReference>
<dbReference type="SUPFAM" id="SSF51735">
    <property type="entry name" value="NAD(P)-binding Rossmann-fold domains"/>
    <property type="match status" value="1"/>
</dbReference>
<comment type="pathway">
    <text evidence="4">Carbohydrate metabolism; D-arabinitol metabolism.</text>
</comment>
<dbReference type="PROSITE" id="PS00061">
    <property type="entry name" value="ADH_SHORT"/>
    <property type="match status" value="1"/>
</dbReference>
<evidence type="ECO:0000256" key="3">
    <source>
        <dbReference type="ARBA" id="ARBA00023002"/>
    </source>
</evidence>
<dbReference type="InterPro" id="IPR020904">
    <property type="entry name" value="Sc_DH/Rdtase_CS"/>
</dbReference>
<evidence type="ECO:0000256" key="2">
    <source>
        <dbReference type="ARBA" id="ARBA00022857"/>
    </source>
</evidence>
<keyword evidence="3" id="KW-0560">Oxidoreductase</keyword>
<protein>
    <recommendedName>
        <fullName evidence="6">D-arabinitol 2-dehydrogenase [ribulose-forming]</fullName>
        <ecNumber evidence="5">1.1.1.250</ecNumber>
    </recommendedName>
</protein>
<evidence type="ECO:0000313" key="9">
    <source>
        <dbReference type="Proteomes" id="UP000799750"/>
    </source>
</evidence>
<dbReference type="InterPro" id="IPR036291">
    <property type="entry name" value="NAD(P)-bd_dom_sf"/>
</dbReference>
<dbReference type="EC" id="1.1.1.250" evidence="5"/>
<sequence length="303" mass="32021">MAQNGEPSRDALVNRQLPEMQLSDGSSSSMTAPPPPAPPYLTTEGRAVYRFNVEGNAIITGGAGTLALEGARALLEHGLSGLALFDLNPQQAAEPIAALKTDFPDAKIITKTVDVRDAESIGTAVKETARQLGSVDVLCCFAGVVGCTHALDMSVEEWKRTMDINSTGSFLCAQAVARQMVDQKSGGAIVFIASMSGHRVNFPQPQAAYNVSKASLLHLKNCLAAEWSRYGIRVNSISPGYMDTILNEGAGLERARTVWANRNPMGRMGVPQELTGPLVLLCSAAGSYINAADIIVDGGAIVF</sequence>
<organism evidence="8 9">
    <name type="scientific">Lophium mytilinum</name>
    <dbReference type="NCBI Taxonomy" id="390894"/>
    <lineage>
        <taxon>Eukaryota</taxon>
        <taxon>Fungi</taxon>
        <taxon>Dikarya</taxon>
        <taxon>Ascomycota</taxon>
        <taxon>Pezizomycotina</taxon>
        <taxon>Dothideomycetes</taxon>
        <taxon>Pleosporomycetidae</taxon>
        <taxon>Mytilinidiales</taxon>
        <taxon>Mytilinidiaceae</taxon>
        <taxon>Lophium</taxon>
    </lineage>
</organism>
<accession>A0A6A6QQQ8</accession>
<name>A0A6A6QQQ8_9PEZI</name>
<dbReference type="Proteomes" id="UP000799750">
    <property type="component" value="Unassembled WGS sequence"/>
</dbReference>
<evidence type="ECO:0000313" key="8">
    <source>
        <dbReference type="EMBL" id="KAF2494828.1"/>
    </source>
</evidence>
<evidence type="ECO:0000256" key="1">
    <source>
        <dbReference type="ARBA" id="ARBA00006484"/>
    </source>
</evidence>
<dbReference type="GO" id="GO:0047038">
    <property type="term" value="F:D-arabinitol 2-dehydrogenase activity"/>
    <property type="evidence" value="ECO:0007669"/>
    <property type="project" value="UniProtKB-EC"/>
</dbReference>
<evidence type="ECO:0000256" key="5">
    <source>
        <dbReference type="ARBA" id="ARBA00066831"/>
    </source>
</evidence>
<dbReference type="FunFam" id="3.40.50.720:FF:000240">
    <property type="entry name" value="SDR family oxidoreductase"/>
    <property type="match status" value="1"/>
</dbReference>
<dbReference type="InterPro" id="IPR002347">
    <property type="entry name" value="SDR_fam"/>
</dbReference>
<dbReference type="PRINTS" id="PR00081">
    <property type="entry name" value="GDHRDH"/>
</dbReference>
<dbReference type="EMBL" id="MU004190">
    <property type="protein sequence ID" value="KAF2494828.1"/>
    <property type="molecule type" value="Genomic_DNA"/>
</dbReference>
<proteinExistence type="inferred from homology"/>
<comment type="similarity">
    <text evidence="1">Belongs to the short-chain dehydrogenases/reductases (SDR) family.</text>
</comment>
<gene>
    <name evidence="8" type="ORF">BU16DRAFT_49074</name>
</gene>
<dbReference type="OrthoDB" id="47007at2759"/>
<dbReference type="Pfam" id="PF13561">
    <property type="entry name" value="adh_short_C2"/>
    <property type="match status" value="1"/>
</dbReference>
<feature type="region of interest" description="Disordered" evidence="7">
    <location>
        <begin position="1"/>
        <end position="41"/>
    </location>
</feature>
<dbReference type="PANTHER" id="PTHR43008:SF4">
    <property type="entry name" value="CHAIN DEHYDROGENASE, PUTATIVE (AFU_ORTHOLOGUE AFUA_4G08710)-RELATED"/>
    <property type="match status" value="1"/>
</dbReference>
<dbReference type="Gene3D" id="3.40.50.720">
    <property type="entry name" value="NAD(P)-binding Rossmann-like Domain"/>
    <property type="match status" value="1"/>
</dbReference>
<evidence type="ECO:0000256" key="4">
    <source>
        <dbReference type="ARBA" id="ARBA00060719"/>
    </source>
</evidence>
<evidence type="ECO:0000256" key="6">
    <source>
        <dbReference type="ARBA" id="ARBA00070881"/>
    </source>
</evidence>